<keyword evidence="1" id="KW-0479">Metal-binding</keyword>
<keyword evidence="8" id="KW-1185">Reference proteome</keyword>
<keyword evidence="3" id="KW-0862">Zinc</keyword>
<name>A0ABP0Z3N1_9ROSI</name>
<feature type="domain" description="B box-type" evidence="6">
    <location>
        <begin position="19"/>
        <end position="65"/>
    </location>
</feature>
<evidence type="ECO:0000256" key="5">
    <source>
        <dbReference type="SAM" id="MobiDB-lite"/>
    </source>
</evidence>
<evidence type="ECO:0000259" key="6">
    <source>
        <dbReference type="PROSITE" id="PS50119"/>
    </source>
</evidence>
<dbReference type="InterPro" id="IPR049808">
    <property type="entry name" value="CONSTANS-like_Bbox1"/>
</dbReference>
<evidence type="ECO:0000256" key="4">
    <source>
        <dbReference type="PROSITE-ProRule" id="PRU00024"/>
    </source>
</evidence>
<dbReference type="PANTHER" id="PTHR31717:SF60">
    <property type="entry name" value="B-BOX TYPE ZINC FINGER FAMILY PROTEIN"/>
    <property type="match status" value="1"/>
</dbReference>
<proteinExistence type="predicted"/>
<keyword evidence="2 4" id="KW-0863">Zinc-finger</keyword>
<dbReference type="InterPro" id="IPR000315">
    <property type="entry name" value="Znf_B-box"/>
</dbReference>
<dbReference type="PANTHER" id="PTHR31717">
    <property type="entry name" value="ZINC FINGER PROTEIN CONSTANS-LIKE 10"/>
    <property type="match status" value="1"/>
</dbReference>
<dbReference type="Pfam" id="PF00643">
    <property type="entry name" value="zf-B_box"/>
    <property type="match status" value="1"/>
</dbReference>
<gene>
    <name evidence="7" type="ORF">CITCOLO1_LOCUS19769</name>
</gene>
<dbReference type="CDD" id="cd19821">
    <property type="entry name" value="Bbox1_BBX-like"/>
    <property type="match status" value="1"/>
</dbReference>
<reference evidence="7 8" key="1">
    <citation type="submission" date="2024-03" db="EMBL/GenBank/DDBJ databases">
        <authorList>
            <person name="Gkanogiannis A."/>
            <person name="Becerra Lopez-Lavalle L."/>
        </authorList>
    </citation>
    <scope>NUCLEOTIDE SEQUENCE [LARGE SCALE GENOMIC DNA]</scope>
</reference>
<dbReference type="Proteomes" id="UP001642487">
    <property type="component" value="Chromosome 8"/>
</dbReference>
<protein>
    <recommendedName>
        <fullName evidence="6">B box-type domain-containing protein</fullName>
    </recommendedName>
</protein>
<organism evidence="7 8">
    <name type="scientific">Citrullus colocynthis</name>
    <name type="common">colocynth</name>
    <dbReference type="NCBI Taxonomy" id="252529"/>
    <lineage>
        <taxon>Eukaryota</taxon>
        <taxon>Viridiplantae</taxon>
        <taxon>Streptophyta</taxon>
        <taxon>Embryophyta</taxon>
        <taxon>Tracheophyta</taxon>
        <taxon>Spermatophyta</taxon>
        <taxon>Magnoliopsida</taxon>
        <taxon>eudicotyledons</taxon>
        <taxon>Gunneridae</taxon>
        <taxon>Pentapetalae</taxon>
        <taxon>rosids</taxon>
        <taxon>fabids</taxon>
        <taxon>Cucurbitales</taxon>
        <taxon>Cucurbitaceae</taxon>
        <taxon>Benincaseae</taxon>
        <taxon>Citrullus</taxon>
    </lineage>
</organism>
<evidence type="ECO:0000256" key="3">
    <source>
        <dbReference type="ARBA" id="ARBA00022833"/>
    </source>
</evidence>
<dbReference type="SMART" id="SM00336">
    <property type="entry name" value="BBOX"/>
    <property type="match status" value="1"/>
</dbReference>
<feature type="region of interest" description="Disordered" evidence="5">
    <location>
        <begin position="104"/>
        <end position="139"/>
    </location>
</feature>
<sequence length="139" mass="15467">MPSSQESESNPRDLELKIMKKIKCELCNCRANAYCESDEANLCWRCDANVHSANFIVEKHSRILLCQICQSPTPWTATGPKLGPTLSLCQFCVIPQNVASLQIHHHQDNRHSASPTSRDLADDDEDNQVVPLSPPPISS</sequence>
<evidence type="ECO:0000313" key="8">
    <source>
        <dbReference type="Proteomes" id="UP001642487"/>
    </source>
</evidence>
<dbReference type="EMBL" id="OZ021742">
    <property type="protein sequence ID" value="CAK9327392.1"/>
    <property type="molecule type" value="Genomic_DNA"/>
</dbReference>
<evidence type="ECO:0000256" key="1">
    <source>
        <dbReference type="ARBA" id="ARBA00022723"/>
    </source>
</evidence>
<evidence type="ECO:0000256" key="2">
    <source>
        <dbReference type="ARBA" id="ARBA00022771"/>
    </source>
</evidence>
<dbReference type="PROSITE" id="PS50119">
    <property type="entry name" value="ZF_BBOX"/>
    <property type="match status" value="1"/>
</dbReference>
<evidence type="ECO:0000313" key="7">
    <source>
        <dbReference type="EMBL" id="CAK9327392.1"/>
    </source>
</evidence>
<accession>A0ABP0Z3N1</accession>